<gene>
    <name evidence="1" type="ORF">IHE45_13G053100</name>
</gene>
<dbReference type="EMBL" id="CM037023">
    <property type="protein sequence ID" value="KAH7665754.1"/>
    <property type="molecule type" value="Genomic_DNA"/>
</dbReference>
<sequence>MVAQLEHQFRIGRLSVQGLWFYCQPMMGSLHALGIVIEKVSSNNLFGSATLNLLQSQAKAMAGDNAVPSLQANFVYNICHNFWGINKSLK</sequence>
<comment type="caution">
    <text evidence="1">The sequence shown here is derived from an EMBL/GenBank/DDBJ whole genome shotgun (WGS) entry which is preliminary data.</text>
</comment>
<keyword evidence="2" id="KW-1185">Reference proteome</keyword>
<accession>A0ACB7UXW6</accession>
<proteinExistence type="predicted"/>
<dbReference type="Proteomes" id="UP000827976">
    <property type="component" value="Chromosome 13"/>
</dbReference>
<protein>
    <submittedName>
        <fullName evidence="1">Gamma-tubulin complex component protein</fullName>
    </submittedName>
</protein>
<organism evidence="1 2">
    <name type="scientific">Dioscorea alata</name>
    <name type="common">Purple yam</name>
    <dbReference type="NCBI Taxonomy" id="55571"/>
    <lineage>
        <taxon>Eukaryota</taxon>
        <taxon>Viridiplantae</taxon>
        <taxon>Streptophyta</taxon>
        <taxon>Embryophyta</taxon>
        <taxon>Tracheophyta</taxon>
        <taxon>Spermatophyta</taxon>
        <taxon>Magnoliopsida</taxon>
        <taxon>Liliopsida</taxon>
        <taxon>Dioscoreales</taxon>
        <taxon>Dioscoreaceae</taxon>
        <taxon>Dioscorea</taxon>
    </lineage>
</organism>
<evidence type="ECO:0000313" key="1">
    <source>
        <dbReference type="EMBL" id="KAH7665754.1"/>
    </source>
</evidence>
<reference evidence="2" key="1">
    <citation type="journal article" date="2022" name="Nat. Commun.">
        <title>Chromosome evolution and the genetic basis of agronomically important traits in greater yam.</title>
        <authorList>
            <person name="Bredeson J.V."/>
            <person name="Lyons J.B."/>
            <person name="Oniyinde I.O."/>
            <person name="Okereke N.R."/>
            <person name="Kolade O."/>
            <person name="Nnabue I."/>
            <person name="Nwadili C.O."/>
            <person name="Hribova E."/>
            <person name="Parker M."/>
            <person name="Nwogha J."/>
            <person name="Shu S."/>
            <person name="Carlson J."/>
            <person name="Kariba R."/>
            <person name="Muthemba S."/>
            <person name="Knop K."/>
            <person name="Barton G.J."/>
            <person name="Sherwood A.V."/>
            <person name="Lopez-Montes A."/>
            <person name="Asiedu R."/>
            <person name="Jamnadass R."/>
            <person name="Muchugi A."/>
            <person name="Goodstein D."/>
            <person name="Egesi C.N."/>
            <person name="Featherston J."/>
            <person name="Asfaw A."/>
            <person name="Simpson G.G."/>
            <person name="Dolezel J."/>
            <person name="Hendre P.S."/>
            <person name="Van Deynze A."/>
            <person name="Kumar P.L."/>
            <person name="Obidiegwu J.E."/>
            <person name="Bhattacharjee R."/>
            <person name="Rokhsar D.S."/>
        </authorList>
    </citation>
    <scope>NUCLEOTIDE SEQUENCE [LARGE SCALE GENOMIC DNA]</scope>
    <source>
        <strain evidence="2">cv. TDa95/00328</strain>
    </source>
</reference>
<name>A0ACB7UXW6_DIOAL</name>
<evidence type="ECO:0000313" key="2">
    <source>
        <dbReference type="Proteomes" id="UP000827976"/>
    </source>
</evidence>